<dbReference type="Proteomes" id="UP000029738">
    <property type="component" value="Unassembled WGS sequence"/>
</dbReference>
<keyword evidence="3" id="KW-1185">Reference proteome</keyword>
<dbReference type="Pfam" id="PF14261">
    <property type="entry name" value="DUF4351"/>
    <property type="match status" value="1"/>
</dbReference>
<reference evidence="2" key="1">
    <citation type="journal article" date="2015" name="Genome Announc.">
        <title>Draft Genome Sequence of Tolypothrix boutellei Strain VB521301.</title>
        <authorList>
            <person name="Chandrababunaidu M.M."/>
            <person name="Singh D."/>
            <person name="Sen D."/>
            <person name="Bhan S."/>
            <person name="Das S."/>
            <person name="Gupta A."/>
            <person name="Adhikary S.P."/>
            <person name="Tripathy S."/>
        </authorList>
    </citation>
    <scope>NUCLEOTIDE SEQUENCE</scope>
    <source>
        <strain evidence="2">VB521301</strain>
    </source>
</reference>
<reference evidence="2" key="2">
    <citation type="submission" date="2019-11" db="EMBL/GenBank/DDBJ databases">
        <title>Improved Assembly of Tolypothrix boutellei genome.</title>
        <authorList>
            <person name="Sarangi A.N."/>
            <person name="Mukherjee M."/>
            <person name="Ghosh S."/>
            <person name="Singh D."/>
            <person name="Das A."/>
            <person name="Kant S."/>
            <person name="Prusty A."/>
            <person name="Tripathy S."/>
        </authorList>
    </citation>
    <scope>NUCLEOTIDE SEQUENCE</scope>
    <source>
        <strain evidence="2">VB521301</strain>
    </source>
</reference>
<dbReference type="AlphaFoldDB" id="A0A8S9T207"/>
<evidence type="ECO:0000313" key="3">
    <source>
        <dbReference type="Proteomes" id="UP000029738"/>
    </source>
</evidence>
<feature type="non-terminal residue" evidence="2">
    <location>
        <position position="1"/>
    </location>
</feature>
<comment type="caution">
    <text evidence="2">The sequence shown here is derived from an EMBL/GenBank/DDBJ whole genome shotgun (WGS) entry which is preliminary data.</text>
</comment>
<accession>A0A8S9T207</accession>
<name>A0A8S9T207_9CYAN</name>
<proteinExistence type="predicted"/>
<evidence type="ECO:0000259" key="1">
    <source>
        <dbReference type="Pfam" id="PF14261"/>
    </source>
</evidence>
<dbReference type="EMBL" id="JHEG04000001">
    <property type="protein sequence ID" value="KAF3885724.1"/>
    <property type="molecule type" value="Genomic_DNA"/>
</dbReference>
<dbReference type="InterPro" id="IPR025587">
    <property type="entry name" value="DUF4351"/>
</dbReference>
<organism evidence="2 3">
    <name type="scientific">Tolypothrix bouteillei VB521301</name>
    <dbReference type="NCBI Taxonomy" id="1479485"/>
    <lineage>
        <taxon>Bacteria</taxon>
        <taxon>Bacillati</taxon>
        <taxon>Cyanobacteriota</taxon>
        <taxon>Cyanophyceae</taxon>
        <taxon>Nostocales</taxon>
        <taxon>Tolypothrichaceae</taxon>
        <taxon>Tolypothrix</taxon>
    </lineage>
</organism>
<feature type="domain" description="DUF4351" evidence="1">
    <location>
        <begin position="1"/>
        <end position="28"/>
    </location>
</feature>
<evidence type="ECO:0000313" key="2">
    <source>
        <dbReference type="EMBL" id="KAF3885724.1"/>
    </source>
</evidence>
<sequence length="31" mass="3546">RKLSIEQLEALGEVLLDFSEVADLQTWLNQS</sequence>
<gene>
    <name evidence="2" type="ORF">DA73_0400009815</name>
</gene>
<protein>
    <submittedName>
        <fullName evidence="2">DUF4351 domain-containing protein</fullName>
    </submittedName>
</protein>